<dbReference type="GO" id="GO:0005783">
    <property type="term" value="C:endoplasmic reticulum"/>
    <property type="evidence" value="ECO:0007669"/>
    <property type="project" value="InterPro"/>
</dbReference>
<evidence type="ECO:0000256" key="2">
    <source>
        <dbReference type="ARBA" id="ARBA00022692"/>
    </source>
</evidence>
<sequence length="417" mass="48971">MAKRFVYLCALLLALCLITSKAYAQAEDEDFEDLFEEAPEDAPEIFDETPDEEPQIEFEQPEIITDNEVEEMPAPEIIVETDPVPDFETATEKYIYYARKYMVELCLGSLFFVYILNIYVGQKVNSKVVAMWTAEALPVIQKNFHHTGFGDEPNFSISQLKYHEFEFFASGRDYCHYIFIHMITKKRQDIIGGSIAGLIWPDRDRVIFDIPIDVDIPLEIMICRKKDVKKTQEEMPNINKLIGPIPTKSFSNTQLTVLADSPESIEIVFPKRFASAFEKYEKHLEFLHVTDQRVYTNYPLVLKCEILMGEHPSEFADSVKLLEVIIDLVDHIAKPIKLPSKVLEKSKKLREVEEKKREKAQRDKRQQEIEEKREQREREEREKLKQMTPAEKQKYKEKIQKQERKKQMKGRNKVMKF</sequence>
<evidence type="ECO:0000313" key="8">
    <source>
        <dbReference type="EMBL" id="CAI2370706.1"/>
    </source>
</evidence>
<evidence type="ECO:0000256" key="4">
    <source>
        <dbReference type="ARBA" id="ARBA00023136"/>
    </source>
</evidence>
<dbReference type="Proteomes" id="UP001295684">
    <property type="component" value="Unassembled WGS sequence"/>
</dbReference>
<gene>
    <name evidence="8" type="ORF">ECRASSUSDP1_LOCUS12024</name>
</gene>
<keyword evidence="7" id="KW-0732">Signal</keyword>
<feature type="signal peptide" evidence="7">
    <location>
        <begin position="1"/>
        <end position="24"/>
    </location>
</feature>
<comment type="caution">
    <text evidence="8">The sequence shown here is derived from an EMBL/GenBank/DDBJ whole genome shotgun (WGS) entry which is preliminary data.</text>
</comment>
<evidence type="ECO:0000256" key="7">
    <source>
        <dbReference type="SAM" id="SignalP"/>
    </source>
</evidence>
<name>A0AAD1XG81_EUPCR</name>
<evidence type="ECO:0000256" key="1">
    <source>
        <dbReference type="ARBA" id="ARBA00004167"/>
    </source>
</evidence>
<organism evidence="8 9">
    <name type="scientific">Euplotes crassus</name>
    <dbReference type="NCBI Taxonomy" id="5936"/>
    <lineage>
        <taxon>Eukaryota</taxon>
        <taxon>Sar</taxon>
        <taxon>Alveolata</taxon>
        <taxon>Ciliophora</taxon>
        <taxon>Intramacronucleata</taxon>
        <taxon>Spirotrichea</taxon>
        <taxon>Hypotrichia</taxon>
        <taxon>Euplotida</taxon>
        <taxon>Euplotidae</taxon>
        <taxon>Moneuplotes</taxon>
    </lineage>
</organism>
<dbReference type="AlphaFoldDB" id="A0AAD1XG81"/>
<keyword evidence="9" id="KW-1185">Reference proteome</keyword>
<evidence type="ECO:0008006" key="10">
    <source>
        <dbReference type="Google" id="ProtNLM"/>
    </source>
</evidence>
<dbReference type="GO" id="GO:0032469">
    <property type="term" value="P:endoplasmic reticulum calcium ion homeostasis"/>
    <property type="evidence" value="ECO:0007669"/>
    <property type="project" value="InterPro"/>
</dbReference>
<dbReference type="EMBL" id="CAMPGE010011906">
    <property type="protein sequence ID" value="CAI2370706.1"/>
    <property type="molecule type" value="Genomic_DNA"/>
</dbReference>
<dbReference type="Pfam" id="PF07946">
    <property type="entry name" value="CCDC47"/>
    <property type="match status" value="1"/>
</dbReference>
<dbReference type="InterPro" id="IPR012879">
    <property type="entry name" value="CCDC47"/>
</dbReference>
<comment type="subcellular location">
    <subcellularLocation>
        <location evidence="1">Membrane</location>
        <topology evidence="1">Single-pass membrane protein</topology>
    </subcellularLocation>
</comment>
<feature type="region of interest" description="Disordered" evidence="5">
    <location>
        <begin position="349"/>
        <end position="417"/>
    </location>
</feature>
<feature type="chain" id="PRO_5042214082" description="DUF1682-domain-containing protein" evidence="7">
    <location>
        <begin position="25"/>
        <end position="417"/>
    </location>
</feature>
<dbReference type="PANTHER" id="PTHR12883">
    <property type="entry name" value="ADIPOCYTE-SPECIFIC PROTEIN 4-RELATED"/>
    <property type="match status" value="1"/>
</dbReference>
<evidence type="ECO:0000256" key="3">
    <source>
        <dbReference type="ARBA" id="ARBA00022989"/>
    </source>
</evidence>
<evidence type="ECO:0000256" key="5">
    <source>
        <dbReference type="SAM" id="MobiDB-lite"/>
    </source>
</evidence>
<proteinExistence type="predicted"/>
<dbReference type="GO" id="GO:0016020">
    <property type="term" value="C:membrane"/>
    <property type="evidence" value="ECO:0007669"/>
    <property type="project" value="UniProtKB-SubCell"/>
</dbReference>
<evidence type="ECO:0000256" key="6">
    <source>
        <dbReference type="SAM" id="Phobius"/>
    </source>
</evidence>
<protein>
    <recommendedName>
        <fullName evidence="10">DUF1682-domain-containing protein</fullName>
    </recommendedName>
</protein>
<keyword evidence="3 6" id="KW-1133">Transmembrane helix</keyword>
<dbReference type="PANTHER" id="PTHR12883:SF0">
    <property type="entry name" value="PAT COMPLEX SUBUNIT CCDC47"/>
    <property type="match status" value="1"/>
</dbReference>
<evidence type="ECO:0000313" key="9">
    <source>
        <dbReference type="Proteomes" id="UP001295684"/>
    </source>
</evidence>
<feature type="compositionally biased region" description="Basic residues" evidence="5">
    <location>
        <begin position="403"/>
        <end position="417"/>
    </location>
</feature>
<feature type="compositionally biased region" description="Basic and acidic residues" evidence="5">
    <location>
        <begin position="349"/>
        <end position="402"/>
    </location>
</feature>
<keyword evidence="4 6" id="KW-0472">Membrane</keyword>
<keyword evidence="2 6" id="KW-0812">Transmembrane</keyword>
<dbReference type="GO" id="GO:0005509">
    <property type="term" value="F:calcium ion binding"/>
    <property type="evidence" value="ECO:0007669"/>
    <property type="project" value="InterPro"/>
</dbReference>
<reference evidence="8" key="1">
    <citation type="submission" date="2023-07" db="EMBL/GenBank/DDBJ databases">
        <authorList>
            <consortium name="AG Swart"/>
            <person name="Singh M."/>
            <person name="Singh A."/>
            <person name="Seah K."/>
            <person name="Emmerich C."/>
        </authorList>
    </citation>
    <scope>NUCLEOTIDE SEQUENCE</scope>
    <source>
        <strain evidence="8">DP1</strain>
    </source>
</reference>
<accession>A0AAD1XG81</accession>
<feature type="transmembrane region" description="Helical" evidence="6">
    <location>
        <begin position="101"/>
        <end position="120"/>
    </location>
</feature>